<evidence type="ECO:0000256" key="4">
    <source>
        <dbReference type="ARBA" id="ARBA00022737"/>
    </source>
</evidence>
<dbReference type="InterPro" id="IPR019775">
    <property type="entry name" value="WD40_repeat_CS"/>
</dbReference>
<sequence>MTEIESKTPSLPIHLNRTIECKQGAVRAVRFNVDGNYCITCGSDKTLKLWNPHRGIQLKTYTGHGYEVLDAQGSCDSSQIVSGGMDKAVMVWDVSTGSAARRFRGHVGSVNCVRFNEDSNLVISGSIDGSIRAWDCRSKKTEPLQIMDEAKDSVTSIEVSDHEILSGSADGRIRRYDLRAGEMMSDFIGKPISCVSFTHDGQCILISCLDNTVKLFDKDTGELLAEYTGHKNSNYKIDSCLSHTDAQACSGSEDGFVYCWDLVESSIKAKLDHKTRRAVHSISYHPELPCLISATESRFHVWKDTIPEDITTE</sequence>
<keyword evidence="3 8" id="KW-0853">WD repeat</keyword>
<protein>
    <recommendedName>
        <fullName evidence="6">WD repeat domain-containing protein 83</fullName>
    </recommendedName>
    <alternativeName>
        <fullName evidence="7">Mitogen-activated protein kinase organizer 1</fullName>
    </alternativeName>
</protein>
<evidence type="ECO:0000313" key="10">
    <source>
        <dbReference type="Proteomes" id="UP000014500"/>
    </source>
</evidence>
<dbReference type="OMA" id="MCWDIRT"/>
<dbReference type="CDD" id="cd00200">
    <property type="entry name" value="WD40"/>
    <property type="match status" value="1"/>
</dbReference>
<dbReference type="GO" id="GO:0005737">
    <property type="term" value="C:cytoplasm"/>
    <property type="evidence" value="ECO:0007669"/>
    <property type="project" value="UniProtKB-SubCell"/>
</dbReference>
<dbReference type="PROSITE" id="PS00678">
    <property type="entry name" value="WD_REPEATS_1"/>
    <property type="match status" value="1"/>
</dbReference>
<feature type="repeat" description="WD" evidence="8">
    <location>
        <begin position="61"/>
        <end position="102"/>
    </location>
</feature>
<dbReference type="STRING" id="126957.T1J599"/>
<evidence type="ECO:0000256" key="5">
    <source>
        <dbReference type="ARBA" id="ARBA00038145"/>
    </source>
</evidence>
<name>T1J599_STRMM</name>
<feature type="repeat" description="WD" evidence="8">
    <location>
        <begin position="19"/>
        <end position="60"/>
    </location>
</feature>
<reference evidence="10" key="1">
    <citation type="submission" date="2011-05" db="EMBL/GenBank/DDBJ databases">
        <authorList>
            <person name="Richards S.R."/>
            <person name="Qu J."/>
            <person name="Jiang H."/>
            <person name="Jhangiani S.N."/>
            <person name="Agravi P."/>
            <person name="Goodspeed R."/>
            <person name="Gross S."/>
            <person name="Mandapat C."/>
            <person name="Jackson L."/>
            <person name="Mathew T."/>
            <person name="Pu L."/>
            <person name="Thornton R."/>
            <person name="Saada N."/>
            <person name="Wilczek-Boney K.B."/>
            <person name="Lee S."/>
            <person name="Kovar C."/>
            <person name="Wu Y."/>
            <person name="Scherer S.E."/>
            <person name="Worley K.C."/>
            <person name="Muzny D.M."/>
            <person name="Gibbs R."/>
        </authorList>
    </citation>
    <scope>NUCLEOTIDE SEQUENCE</scope>
    <source>
        <strain evidence="10">Brora</strain>
    </source>
</reference>
<dbReference type="Pfam" id="PF00400">
    <property type="entry name" value="WD40"/>
    <property type="match status" value="5"/>
</dbReference>
<dbReference type="AlphaFoldDB" id="T1J599"/>
<dbReference type="eggNOG" id="KOG0316">
    <property type="taxonomic scope" value="Eukaryota"/>
</dbReference>
<dbReference type="PANTHER" id="PTHR22842:SF3">
    <property type="entry name" value="WD REPEAT DOMAIN-CONTAINING PROTEIN 83"/>
    <property type="match status" value="1"/>
</dbReference>
<evidence type="ECO:0000256" key="7">
    <source>
        <dbReference type="ARBA" id="ARBA00042222"/>
    </source>
</evidence>
<dbReference type="PRINTS" id="PR00320">
    <property type="entry name" value="GPROTEINBRPT"/>
</dbReference>
<keyword evidence="10" id="KW-1185">Reference proteome</keyword>
<dbReference type="GO" id="GO:0071013">
    <property type="term" value="C:catalytic step 2 spliceosome"/>
    <property type="evidence" value="ECO:0007669"/>
    <property type="project" value="TreeGrafter"/>
</dbReference>
<dbReference type="Proteomes" id="UP000014500">
    <property type="component" value="Unassembled WGS sequence"/>
</dbReference>
<evidence type="ECO:0000256" key="1">
    <source>
        <dbReference type="ARBA" id="ARBA00004496"/>
    </source>
</evidence>
<dbReference type="InterPro" id="IPR036322">
    <property type="entry name" value="WD40_repeat_dom_sf"/>
</dbReference>
<feature type="repeat" description="WD" evidence="8">
    <location>
        <begin position="103"/>
        <end position="144"/>
    </location>
</feature>
<accession>T1J599</accession>
<dbReference type="PANTHER" id="PTHR22842">
    <property type="entry name" value="WD40 REPEAT PROTEIN"/>
    <property type="match status" value="1"/>
</dbReference>
<proteinExistence type="inferred from homology"/>
<dbReference type="PhylomeDB" id="T1J599"/>
<dbReference type="FunFam" id="2.130.10.10:FF:000273">
    <property type="entry name" value="WD repeat domain-containing protein 83"/>
    <property type="match status" value="1"/>
</dbReference>
<dbReference type="InterPro" id="IPR051980">
    <property type="entry name" value="WD_repeat_MORG1"/>
</dbReference>
<comment type="similarity">
    <text evidence="5">Belongs to the WD repeat MORG1 family.</text>
</comment>
<evidence type="ECO:0000256" key="3">
    <source>
        <dbReference type="ARBA" id="ARBA00022574"/>
    </source>
</evidence>
<keyword evidence="2" id="KW-0963">Cytoplasm</keyword>
<dbReference type="GO" id="GO:0000398">
    <property type="term" value="P:mRNA splicing, via spliceosome"/>
    <property type="evidence" value="ECO:0007669"/>
    <property type="project" value="TreeGrafter"/>
</dbReference>
<comment type="subcellular location">
    <subcellularLocation>
        <location evidence="1">Cytoplasm</location>
    </subcellularLocation>
</comment>
<keyword evidence="4" id="KW-0677">Repeat</keyword>
<dbReference type="HOGENOM" id="CLU_000288_57_1_1"/>
<evidence type="ECO:0000256" key="8">
    <source>
        <dbReference type="PROSITE-ProRule" id="PRU00221"/>
    </source>
</evidence>
<dbReference type="Gene3D" id="2.130.10.10">
    <property type="entry name" value="YVTN repeat-like/Quinoprotein amine dehydrogenase"/>
    <property type="match status" value="1"/>
</dbReference>
<evidence type="ECO:0000256" key="6">
    <source>
        <dbReference type="ARBA" id="ARBA00040453"/>
    </source>
</evidence>
<dbReference type="EnsemblMetazoa" id="SMAR008797-RA">
    <property type="protein sequence ID" value="SMAR008797-PA"/>
    <property type="gene ID" value="SMAR008797"/>
</dbReference>
<dbReference type="PROSITE" id="PS50082">
    <property type="entry name" value="WD_REPEATS_2"/>
    <property type="match status" value="3"/>
</dbReference>
<evidence type="ECO:0000256" key="2">
    <source>
        <dbReference type="ARBA" id="ARBA00022490"/>
    </source>
</evidence>
<dbReference type="PROSITE" id="PS50294">
    <property type="entry name" value="WD_REPEATS_REGION"/>
    <property type="match status" value="2"/>
</dbReference>
<evidence type="ECO:0000313" key="9">
    <source>
        <dbReference type="EnsemblMetazoa" id="SMAR008797-PA"/>
    </source>
</evidence>
<dbReference type="EMBL" id="JH431855">
    <property type="status" value="NOT_ANNOTATED_CDS"/>
    <property type="molecule type" value="Genomic_DNA"/>
</dbReference>
<organism evidence="9 10">
    <name type="scientific">Strigamia maritima</name>
    <name type="common">European centipede</name>
    <name type="synonym">Geophilus maritimus</name>
    <dbReference type="NCBI Taxonomy" id="126957"/>
    <lineage>
        <taxon>Eukaryota</taxon>
        <taxon>Metazoa</taxon>
        <taxon>Ecdysozoa</taxon>
        <taxon>Arthropoda</taxon>
        <taxon>Myriapoda</taxon>
        <taxon>Chilopoda</taxon>
        <taxon>Pleurostigmophora</taxon>
        <taxon>Geophilomorpha</taxon>
        <taxon>Linotaeniidae</taxon>
        <taxon>Strigamia</taxon>
    </lineage>
</organism>
<dbReference type="InterPro" id="IPR015943">
    <property type="entry name" value="WD40/YVTN_repeat-like_dom_sf"/>
</dbReference>
<dbReference type="InterPro" id="IPR001680">
    <property type="entry name" value="WD40_rpt"/>
</dbReference>
<dbReference type="SUPFAM" id="SSF50978">
    <property type="entry name" value="WD40 repeat-like"/>
    <property type="match status" value="1"/>
</dbReference>
<reference evidence="9" key="2">
    <citation type="submission" date="2015-02" db="UniProtKB">
        <authorList>
            <consortium name="EnsemblMetazoa"/>
        </authorList>
    </citation>
    <scope>IDENTIFICATION</scope>
</reference>
<dbReference type="InterPro" id="IPR020472">
    <property type="entry name" value="WD40_PAC1"/>
</dbReference>
<dbReference type="SMART" id="SM00320">
    <property type="entry name" value="WD40"/>
    <property type="match status" value="7"/>
</dbReference>